<accession>A0A2T0LPN1</accession>
<gene>
    <name evidence="2" type="ORF">B0I33_110312</name>
</gene>
<comment type="caution">
    <text evidence="2">The sequence shown here is derived from an EMBL/GenBank/DDBJ whole genome shotgun (WGS) entry which is preliminary data.</text>
</comment>
<dbReference type="PROSITE" id="PS50801">
    <property type="entry name" value="STAS"/>
    <property type="match status" value="1"/>
</dbReference>
<sequence>MDGVRRLSLHDHVCWVYEDIADVRKRIVDFLADGLALGQRVCYVTESAAPPGELPRLLDGLGGVDDALREGALQIQSLAHRYTGFTGVGPADQVAAYAAATREALAAGYTGFRVAAEATGLVREPEQRASFARYEHLVDRYMTREPFAALCAYDRRVLGPEATAQIACMHPMSSPDAAPFRLHAVRDAAFAVDGELDRAGQALFAGALAGADPEPAGGELLVDATGLHFIDHRSLLQLAELAERRRATLTLRTALRSVPRLIDILGLTSIRAELTS</sequence>
<dbReference type="AlphaFoldDB" id="A0A2T0LPN1"/>
<evidence type="ECO:0000313" key="3">
    <source>
        <dbReference type="Proteomes" id="UP000238362"/>
    </source>
</evidence>
<name>A0A2T0LPN1_9PSEU</name>
<reference evidence="2 3" key="1">
    <citation type="submission" date="2018-03" db="EMBL/GenBank/DDBJ databases">
        <title>Genomic Encyclopedia of Type Strains, Phase III (KMG-III): the genomes of soil and plant-associated and newly described type strains.</title>
        <authorList>
            <person name="Whitman W."/>
        </authorList>
    </citation>
    <scope>NUCLEOTIDE SEQUENCE [LARGE SCALE GENOMIC DNA]</scope>
    <source>
        <strain evidence="2 3">CGMCC 4.7125</strain>
    </source>
</reference>
<organism evidence="2 3">
    <name type="scientific">Prauserella shujinwangii</name>
    <dbReference type="NCBI Taxonomy" id="1453103"/>
    <lineage>
        <taxon>Bacteria</taxon>
        <taxon>Bacillati</taxon>
        <taxon>Actinomycetota</taxon>
        <taxon>Actinomycetes</taxon>
        <taxon>Pseudonocardiales</taxon>
        <taxon>Pseudonocardiaceae</taxon>
        <taxon>Prauserella</taxon>
    </lineage>
</organism>
<keyword evidence="3" id="KW-1185">Reference proteome</keyword>
<dbReference type="Proteomes" id="UP000238362">
    <property type="component" value="Unassembled WGS sequence"/>
</dbReference>
<proteinExistence type="predicted"/>
<evidence type="ECO:0000259" key="1">
    <source>
        <dbReference type="PROSITE" id="PS50801"/>
    </source>
</evidence>
<feature type="domain" description="STAS" evidence="1">
    <location>
        <begin position="190"/>
        <end position="276"/>
    </location>
</feature>
<dbReference type="InterPro" id="IPR025847">
    <property type="entry name" value="MEDS_domain"/>
</dbReference>
<protein>
    <submittedName>
        <fullName evidence="2">DcmR-like sensory protein</fullName>
    </submittedName>
</protein>
<dbReference type="EMBL" id="PVNH01000010">
    <property type="protein sequence ID" value="PRX45212.1"/>
    <property type="molecule type" value="Genomic_DNA"/>
</dbReference>
<evidence type="ECO:0000313" key="2">
    <source>
        <dbReference type="EMBL" id="PRX45212.1"/>
    </source>
</evidence>
<dbReference type="Pfam" id="PF14417">
    <property type="entry name" value="MEDS"/>
    <property type="match status" value="1"/>
</dbReference>
<dbReference type="InterPro" id="IPR002645">
    <property type="entry name" value="STAS_dom"/>
</dbReference>